<accession>A0A437R999</accession>
<feature type="chain" id="PRO_5019172114" evidence="2">
    <location>
        <begin position="28"/>
        <end position="183"/>
    </location>
</feature>
<evidence type="ECO:0000256" key="1">
    <source>
        <dbReference type="SAM" id="MobiDB-lite"/>
    </source>
</evidence>
<dbReference type="AlphaFoldDB" id="A0A437R999"/>
<evidence type="ECO:0000256" key="2">
    <source>
        <dbReference type="SAM" id="SignalP"/>
    </source>
</evidence>
<name>A0A437R999_9BURK</name>
<dbReference type="Proteomes" id="UP000285575">
    <property type="component" value="Unassembled WGS sequence"/>
</dbReference>
<protein>
    <submittedName>
        <fullName evidence="3">Uncharacterized protein</fullName>
    </submittedName>
</protein>
<organism evidence="3 4">
    <name type="scientific">Rubrivivax rivuli</name>
    <dbReference type="NCBI Taxonomy" id="1862385"/>
    <lineage>
        <taxon>Bacteria</taxon>
        <taxon>Pseudomonadati</taxon>
        <taxon>Pseudomonadota</taxon>
        <taxon>Betaproteobacteria</taxon>
        <taxon>Burkholderiales</taxon>
        <taxon>Sphaerotilaceae</taxon>
        <taxon>Rubrivivax</taxon>
    </lineage>
</organism>
<comment type="caution">
    <text evidence="3">The sequence shown here is derived from an EMBL/GenBank/DDBJ whole genome shotgun (WGS) entry which is preliminary data.</text>
</comment>
<feature type="signal peptide" evidence="2">
    <location>
        <begin position="1"/>
        <end position="27"/>
    </location>
</feature>
<dbReference type="EMBL" id="SACR01000007">
    <property type="protein sequence ID" value="RVU43361.1"/>
    <property type="molecule type" value="Genomic_DNA"/>
</dbReference>
<keyword evidence="2" id="KW-0732">Signal</keyword>
<reference evidence="3 4" key="1">
    <citation type="submission" date="2019-01" db="EMBL/GenBank/DDBJ databases">
        <authorList>
            <person name="Chen W.-M."/>
        </authorList>
    </citation>
    <scope>NUCLEOTIDE SEQUENCE [LARGE SCALE GENOMIC DNA]</scope>
    <source>
        <strain evidence="3 4">KYPY4</strain>
    </source>
</reference>
<keyword evidence="4" id="KW-1185">Reference proteome</keyword>
<evidence type="ECO:0000313" key="3">
    <source>
        <dbReference type="EMBL" id="RVU43361.1"/>
    </source>
</evidence>
<sequence length="183" mass="18428">MQLARSRRGQAVAAFVCALLVGPAAQGAAAAAADSMQAAAEAARRDVDPSVKGAVGDVPRTSSAGLLSDAATAARRDSDPNLNGRLVDGLPPQASVAGGSDLTGAWEAYERCHWQAAFGAFAAAADAGVTEAARMALAMAKHGSLLYREVFVVSAAQLGSWQRLVQFASASAANASSAQGVTQ</sequence>
<dbReference type="RefSeq" id="WP_128230645.1">
    <property type="nucleotide sequence ID" value="NZ_SACR01000007.1"/>
</dbReference>
<feature type="region of interest" description="Disordered" evidence="1">
    <location>
        <begin position="66"/>
        <end position="89"/>
    </location>
</feature>
<evidence type="ECO:0000313" key="4">
    <source>
        <dbReference type="Proteomes" id="UP000285575"/>
    </source>
</evidence>
<gene>
    <name evidence="3" type="ORF">EOE66_20675</name>
</gene>
<dbReference type="OrthoDB" id="9833729at2"/>
<proteinExistence type="predicted"/>